<gene>
    <name evidence="1" type="ORF">SCALOS_LOCUS2706</name>
</gene>
<protein>
    <submittedName>
        <fullName evidence="1">6458_t:CDS:1</fullName>
    </submittedName>
</protein>
<dbReference type="Proteomes" id="UP000789860">
    <property type="component" value="Unassembled WGS sequence"/>
</dbReference>
<accession>A0ACA9KSK8</accession>
<evidence type="ECO:0000313" key="1">
    <source>
        <dbReference type="EMBL" id="CAG8487970.1"/>
    </source>
</evidence>
<feature type="non-terminal residue" evidence="1">
    <location>
        <position position="1"/>
    </location>
</feature>
<name>A0ACA9KSK8_9GLOM</name>
<comment type="caution">
    <text evidence="1">The sequence shown here is derived from an EMBL/GenBank/DDBJ whole genome shotgun (WGS) entry which is preliminary data.</text>
</comment>
<dbReference type="EMBL" id="CAJVPM010002532">
    <property type="protein sequence ID" value="CAG8487970.1"/>
    <property type="molecule type" value="Genomic_DNA"/>
</dbReference>
<keyword evidence="2" id="KW-1185">Reference proteome</keyword>
<proteinExistence type="predicted"/>
<reference evidence="1" key="1">
    <citation type="submission" date="2021-06" db="EMBL/GenBank/DDBJ databases">
        <authorList>
            <person name="Kallberg Y."/>
            <person name="Tangrot J."/>
            <person name="Rosling A."/>
        </authorList>
    </citation>
    <scope>NUCLEOTIDE SEQUENCE</scope>
    <source>
        <strain evidence="1">AU212A</strain>
    </source>
</reference>
<sequence>KRKSESLYRTWYQKSVELSKYGSVKLYKLLQQVKSYHKQYDNVKKQAKDAEILYLRCKNVQKKAVPPKEKLISVETLLPKEKLVNINLKTPTKLK</sequence>
<evidence type="ECO:0000313" key="2">
    <source>
        <dbReference type="Proteomes" id="UP000789860"/>
    </source>
</evidence>
<organism evidence="1 2">
    <name type="scientific">Scutellospora calospora</name>
    <dbReference type="NCBI Taxonomy" id="85575"/>
    <lineage>
        <taxon>Eukaryota</taxon>
        <taxon>Fungi</taxon>
        <taxon>Fungi incertae sedis</taxon>
        <taxon>Mucoromycota</taxon>
        <taxon>Glomeromycotina</taxon>
        <taxon>Glomeromycetes</taxon>
        <taxon>Diversisporales</taxon>
        <taxon>Gigasporaceae</taxon>
        <taxon>Scutellospora</taxon>
    </lineage>
</organism>